<reference evidence="5" key="3">
    <citation type="submission" date="2021-02" db="UniProtKB">
        <authorList>
            <consortium name="EnsemblMetazoa"/>
        </authorList>
    </citation>
    <scope>IDENTIFICATION</scope>
    <source>
        <strain evidence="5">USDA</strain>
    </source>
</reference>
<organism>
    <name type="scientific">Pediculus humanus subsp. corporis</name>
    <name type="common">Body louse</name>
    <dbReference type="NCBI Taxonomy" id="121224"/>
    <lineage>
        <taxon>Eukaryota</taxon>
        <taxon>Metazoa</taxon>
        <taxon>Ecdysozoa</taxon>
        <taxon>Arthropoda</taxon>
        <taxon>Hexapoda</taxon>
        <taxon>Insecta</taxon>
        <taxon>Pterygota</taxon>
        <taxon>Neoptera</taxon>
        <taxon>Paraneoptera</taxon>
        <taxon>Psocodea</taxon>
        <taxon>Troctomorpha</taxon>
        <taxon>Phthiraptera</taxon>
        <taxon>Anoplura</taxon>
        <taxon>Pediculidae</taxon>
        <taxon>Pediculus</taxon>
    </lineage>
</organism>
<sequence>MKTTWQIWSLCFTLSFIIETDSHNLPHFNIYQFTTDYASKFPFYSGYFYPGLSSLYDGDDRNNDRDSVIINKVPVISYGTSYFYDTGSGGSVNLNSQCPVIKSNCGTNLYRSFDGSCNNLQKPLLGAANTQYGRLLPPKYSDGVGSPPLSVTGEPLPNPRILSISIFPNFEVEDHFLTLATMQWGQLVTHDMSFASGSSLSEQRAGRCCGNDGSSQGAVNFQNGPQECFPVFVPQDDVLAQHFGSQCVTFARTRTDRLLGCPMRRKSAEQVSIVNHWLDGSIVYGSDDETARSLRTFSKGKLITESREGREWPPTNVNRSMICEGLSQNGFGSCYASGYKNLVKRGIIYNDNKYGYVDDYDENVDPSVLNEHATAAFRLFHTNIQGFIELVSENRFNHGSIRLSDHYNDPTIIEESNNFDDLVRGLASQPQRATDQYLTSEVTDFLFRNGETIGFDLKTIDIQRGRDHGLPSYNDLRAYCGFKRAENFNDFLDHIDLENVNRLKKYYAHPDDVDLVVGGAIEKLVPETISGPTYLCIMLEQFYRTRVSDRFFYERGNNVGSFTPAQLIEIKKSSLARLLCDNSDKVLSMQPKAFQVLTE</sequence>
<dbReference type="PROSITE" id="PS50292">
    <property type="entry name" value="PEROXIDASE_3"/>
    <property type="match status" value="1"/>
</dbReference>
<dbReference type="AlphaFoldDB" id="E0VD07"/>
<dbReference type="PANTHER" id="PTHR11475:SF86">
    <property type="entry name" value="PEROXIDASE"/>
    <property type="match status" value="1"/>
</dbReference>
<proteinExistence type="predicted"/>
<evidence type="ECO:0000313" key="4">
    <source>
        <dbReference type="EMBL" id="EEB11263.1"/>
    </source>
</evidence>
<dbReference type="HOGENOM" id="CLU_006087_5_2_1"/>
<dbReference type="Proteomes" id="UP000009046">
    <property type="component" value="Unassembled WGS sequence"/>
</dbReference>
<dbReference type="GO" id="GO:0046872">
    <property type="term" value="F:metal ion binding"/>
    <property type="evidence" value="ECO:0007669"/>
    <property type="project" value="UniProtKB-KW"/>
</dbReference>
<dbReference type="KEGG" id="phu:Phum_PHUM103110"/>
<reference evidence="4" key="1">
    <citation type="submission" date="2007-04" db="EMBL/GenBank/DDBJ databases">
        <title>Annotation of Pediculus humanus corporis strain USDA.</title>
        <authorList>
            <person name="Kirkness E."/>
            <person name="Hannick L."/>
            <person name="Hass B."/>
            <person name="Bruggner R."/>
            <person name="Lawson D."/>
            <person name="Bidwell S."/>
            <person name="Joardar V."/>
            <person name="Caler E."/>
            <person name="Walenz B."/>
            <person name="Inman J."/>
            <person name="Schobel S."/>
            <person name="Galinsky K."/>
            <person name="Amedeo P."/>
            <person name="Strausberg R."/>
        </authorList>
    </citation>
    <scope>NUCLEOTIDE SEQUENCE</scope>
    <source>
        <strain evidence="4">USDA</strain>
    </source>
</reference>
<dbReference type="EMBL" id="AAZO01001230">
    <property type="status" value="NOT_ANNOTATED_CDS"/>
    <property type="molecule type" value="Genomic_DNA"/>
</dbReference>
<evidence type="ECO:0000256" key="3">
    <source>
        <dbReference type="SAM" id="SignalP"/>
    </source>
</evidence>
<keyword evidence="2" id="KW-0479">Metal-binding</keyword>
<evidence type="ECO:0000256" key="1">
    <source>
        <dbReference type="ARBA" id="ARBA00022559"/>
    </source>
</evidence>
<dbReference type="Gene3D" id="1.10.640.10">
    <property type="entry name" value="Haem peroxidase domain superfamily, animal type"/>
    <property type="match status" value="2"/>
</dbReference>
<dbReference type="InterPro" id="IPR037120">
    <property type="entry name" value="Haem_peroxidase_sf_animal"/>
</dbReference>
<dbReference type="GO" id="GO:0140825">
    <property type="term" value="F:lactoperoxidase activity"/>
    <property type="evidence" value="ECO:0007669"/>
    <property type="project" value="UniProtKB-EC"/>
</dbReference>
<keyword evidence="1 4" id="KW-0575">Peroxidase</keyword>
<gene>
    <name evidence="5" type="primary">8238124</name>
    <name evidence="4" type="ORF">Phum_PHUM103110</name>
</gene>
<accession>E0VD07</accession>
<dbReference type="InterPro" id="IPR010255">
    <property type="entry name" value="Haem_peroxidase_sf"/>
</dbReference>
<dbReference type="SUPFAM" id="SSF48113">
    <property type="entry name" value="Heme-dependent peroxidases"/>
    <property type="match status" value="1"/>
</dbReference>
<protein>
    <submittedName>
        <fullName evidence="4">Peroxidase, putative</fullName>
        <ecNumber evidence="4">1.11.1.7</ecNumber>
    </submittedName>
</protein>
<dbReference type="OMA" id="SCNHLER"/>
<dbReference type="InterPro" id="IPR019791">
    <property type="entry name" value="Haem_peroxidase_animal"/>
</dbReference>
<dbReference type="EnsemblMetazoa" id="PHUM103110-RA">
    <property type="protein sequence ID" value="PHUM103110-PA"/>
    <property type="gene ID" value="PHUM103110"/>
</dbReference>
<reference evidence="4" key="2">
    <citation type="submission" date="2007-04" db="EMBL/GenBank/DDBJ databases">
        <title>The genome of the human body louse.</title>
        <authorList>
            <consortium name="The Human Body Louse Genome Consortium"/>
            <person name="Kirkness E."/>
            <person name="Walenz B."/>
            <person name="Hass B."/>
            <person name="Bruggner R."/>
            <person name="Strausberg R."/>
        </authorList>
    </citation>
    <scope>NUCLEOTIDE SEQUENCE</scope>
    <source>
        <strain evidence="4">USDA</strain>
    </source>
</reference>
<keyword evidence="2" id="KW-0349">Heme</keyword>
<dbReference type="EMBL" id="AAZO01001229">
    <property type="status" value="NOT_ANNOTATED_CDS"/>
    <property type="molecule type" value="Genomic_DNA"/>
</dbReference>
<dbReference type="RefSeq" id="XP_002424001.1">
    <property type="nucleotide sequence ID" value="XM_002423956.1"/>
</dbReference>
<evidence type="ECO:0000313" key="6">
    <source>
        <dbReference type="Proteomes" id="UP000009046"/>
    </source>
</evidence>
<evidence type="ECO:0000313" key="5">
    <source>
        <dbReference type="EnsemblMetazoa" id="PHUM103110-PA"/>
    </source>
</evidence>
<dbReference type="EMBL" id="DS235070">
    <property type="protein sequence ID" value="EEB11263.1"/>
    <property type="molecule type" value="Genomic_DNA"/>
</dbReference>
<dbReference type="OrthoDB" id="823504at2759"/>
<feature type="chain" id="PRO_5011412474" evidence="3">
    <location>
        <begin position="23"/>
        <end position="599"/>
    </location>
</feature>
<name>E0VD07_PEDHC</name>
<dbReference type="PRINTS" id="PR00457">
    <property type="entry name" value="ANPEROXIDASE"/>
</dbReference>
<evidence type="ECO:0000256" key="2">
    <source>
        <dbReference type="PIRSR" id="PIRSR619791-2"/>
    </source>
</evidence>
<keyword evidence="3" id="KW-0732">Signal</keyword>
<dbReference type="GO" id="GO:0020037">
    <property type="term" value="F:heme binding"/>
    <property type="evidence" value="ECO:0007669"/>
    <property type="project" value="InterPro"/>
</dbReference>
<feature type="signal peptide" evidence="3">
    <location>
        <begin position="1"/>
        <end position="22"/>
    </location>
</feature>
<dbReference type="Pfam" id="PF03098">
    <property type="entry name" value="An_peroxidase"/>
    <property type="match status" value="2"/>
</dbReference>
<feature type="binding site" description="axial binding residue" evidence="2">
    <location>
        <position position="381"/>
    </location>
    <ligand>
        <name>heme b</name>
        <dbReference type="ChEBI" id="CHEBI:60344"/>
    </ligand>
    <ligandPart>
        <name>Fe</name>
        <dbReference type="ChEBI" id="CHEBI:18248"/>
    </ligandPart>
</feature>
<keyword evidence="6" id="KW-1185">Reference proteome</keyword>
<dbReference type="eggNOG" id="KOG2408">
    <property type="taxonomic scope" value="Eukaryota"/>
</dbReference>
<dbReference type="GeneID" id="8238124"/>
<dbReference type="FunCoup" id="E0VD07">
    <property type="interactions" value="1"/>
</dbReference>
<dbReference type="EC" id="1.11.1.7" evidence="4"/>
<dbReference type="VEuPathDB" id="VectorBase:PHUM103110"/>
<dbReference type="CTD" id="8238124"/>
<keyword evidence="2" id="KW-0408">Iron</keyword>
<dbReference type="PANTHER" id="PTHR11475">
    <property type="entry name" value="OXIDASE/PEROXIDASE"/>
    <property type="match status" value="1"/>
</dbReference>
<keyword evidence="4" id="KW-0560">Oxidoreductase</keyword>
<dbReference type="InParanoid" id="E0VD07"/>
<dbReference type="GO" id="GO:0006979">
    <property type="term" value="P:response to oxidative stress"/>
    <property type="evidence" value="ECO:0007669"/>
    <property type="project" value="InterPro"/>
</dbReference>